<name>A0AA96WLD3_9CYAN</name>
<evidence type="ECO:0000313" key="5">
    <source>
        <dbReference type="EMBL" id="WNZ27758.1"/>
    </source>
</evidence>
<dbReference type="PROSITE" id="PS00041">
    <property type="entry name" value="HTH_ARAC_FAMILY_1"/>
    <property type="match status" value="1"/>
</dbReference>
<proteinExistence type="predicted"/>
<dbReference type="PRINTS" id="PR00032">
    <property type="entry name" value="HTHARAC"/>
</dbReference>
<dbReference type="Gene3D" id="1.10.10.60">
    <property type="entry name" value="Homeodomain-like"/>
    <property type="match status" value="2"/>
</dbReference>
<evidence type="ECO:0000259" key="4">
    <source>
        <dbReference type="PROSITE" id="PS01124"/>
    </source>
</evidence>
<dbReference type="GO" id="GO:0043565">
    <property type="term" value="F:sequence-specific DNA binding"/>
    <property type="evidence" value="ECO:0007669"/>
    <property type="project" value="InterPro"/>
</dbReference>
<dbReference type="EMBL" id="CP053587">
    <property type="protein sequence ID" value="WNZ27758.1"/>
    <property type="molecule type" value="Genomic_DNA"/>
</dbReference>
<dbReference type="Pfam" id="PF12833">
    <property type="entry name" value="HTH_18"/>
    <property type="match status" value="1"/>
</dbReference>
<sequence length="291" mass="32684">MTNPTPNKLPLILPRSPILVSDSSSWENIGFAHFQQPPCSVPEFVSPRHILCLNAGKPVRLKQVVDGERKVVDSIPGDLAIYPAALCQQFSWDSEAEFFNLFLEPSFVTRVGSDLFGSDRLELVPQLGILSDPLIYQISLALKTSLETDGATSRLYADAIAQALVVHLLTRYSTHSRQIKLIAGGFTQAQWKQIVDFIYANLDRNIHLAELAELVQFSPYHFAHLFKQSTHISPHQYLIRCRIERAKQLMAMGMSLAEVAQTVGFASQGHFTYHFKRLVGVTPKVFLRRVP</sequence>
<gene>
    <name evidence="5" type="ORF">HJG54_33515</name>
</gene>
<organism evidence="5">
    <name type="scientific">Leptolyngbya sp. NK1-12</name>
    <dbReference type="NCBI Taxonomy" id="2547451"/>
    <lineage>
        <taxon>Bacteria</taxon>
        <taxon>Bacillati</taxon>
        <taxon>Cyanobacteriota</taxon>
        <taxon>Cyanophyceae</taxon>
        <taxon>Leptolyngbyales</taxon>
        <taxon>Leptolyngbyaceae</taxon>
        <taxon>Leptolyngbya group</taxon>
        <taxon>Leptolyngbya</taxon>
    </lineage>
</organism>
<reference evidence="5" key="1">
    <citation type="submission" date="2020-05" db="EMBL/GenBank/DDBJ databases">
        <authorList>
            <person name="Zhu T."/>
            <person name="Keshari N."/>
            <person name="Lu X."/>
        </authorList>
    </citation>
    <scope>NUCLEOTIDE SEQUENCE</scope>
    <source>
        <strain evidence="5">NK1-12</strain>
    </source>
</reference>
<dbReference type="RefSeq" id="WP_316436225.1">
    <property type="nucleotide sequence ID" value="NZ_CP053587.1"/>
</dbReference>
<evidence type="ECO:0000256" key="2">
    <source>
        <dbReference type="ARBA" id="ARBA00023125"/>
    </source>
</evidence>
<feature type="domain" description="HTH araC/xylS-type" evidence="4">
    <location>
        <begin position="192"/>
        <end position="289"/>
    </location>
</feature>
<dbReference type="SMART" id="SM00342">
    <property type="entry name" value="HTH_ARAC"/>
    <property type="match status" value="1"/>
</dbReference>
<evidence type="ECO:0000256" key="1">
    <source>
        <dbReference type="ARBA" id="ARBA00023015"/>
    </source>
</evidence>
<keyword evidence="2" id="KW-0238">DNA-binding</keyword>
<accession>A0AA96WLD3</accession>
<protein>
    <submittedName>
        <fullName evidence="5">Helix-turn-helix transcriptional regulator</fullName>
    </submittedName>
</protein>
<dbReference type="GO" id="GO:0003700">
    <property type="term" value="F:DNA-binding transcription factor activity"/>
    <property type="evidence" value="ECO:0007669"/>
    <property type="project" value="InterPro"/>
</dbReference>
<dbReference type="InterPro" id="IPR009057">
    <property type="entry name" value="Homeodomain-like_sf"/>
</dbReference>
<dbReference type="SUPFAM" id="SSF46689">
    <property type="entry name" value="Homeodomain-like"/>
    <property type="match status" value="2"/>
</dbReference>
<dbReference type="InterPro" id="IPR020449">
    <property type="entry name" value="Tscrpt_reg_AraC-type_HTH"/>
</dbReference>
<keyword evidence="1" id="KW-0805">Transcription regulation</keyword>
<dbReference type="PANTHER" id="PTHR46796:SF6">
    <property type="entry name" value="ARAC SUBFAMILY"/>
    <property type="match status" value="1"/>
</dbReference>
<dbReference type="InterPro" id="IPR050204">
    <property type="entry name" value="AraC_XylS_family_regulators"/>
</dbReference>
<dbReference type="InterPro" id="IPR018062">
    <property type="entry name" value="HTH_AraC-typ_CS"/>
</dbReference>
<dbReference type="PROSITE" id="PS01124">
    <property type="entry name" value="HTH_ARAC_FAMILY_2"/>
    <property type="match status" value="1"/>
</dbReference>
<keyword evidence="3" id="KW-0804">Transcription</keyword>
<dbReference type="AlphaFoldDB" id="A0AA96WLD3"/>
<dbReference type="PANTHER" id="PTHR46796">
    <property type="entry name" value="HTH-TYPE TRANSCRIPTIONAL ACTIVATOR RHAS-RELATED"/>
    <property type="match status" value="1"/>
</dbReference>
<evidence type="ECO:0000256" key="3">
    <source>
        <dbReference type="ARBA" id="ARBA00023163"/>
    </source>
</evidence>
<dbReference type="InterPro" id="IPR018060">
    <property type="entry name" value="HTH_AraC"/>
</dbReference>